<keyword evidence="8" id="KW-0256">Endoplasmic reticulum</keyword>
<comment type="subcellular location">
    <subcellularLocation>
        <location evidence="1">Endoplasmic reticulum membrane</location>
        <topology evidence="1">Multi-pass membrane protein</topology>
    </subcellularLocation>
</comment>
<feature type="transmembrane region" description="Helical" evidence="13">
    <location>
        <begin position="525"/>
        <end position="552"/>
    </location>
</feature>
<dbReference type="InterPro" id="IPR001849">
    <property type="entry name" value="PH_domain"/>
</dbReference>
<keyword evidence="11" id="KW-0012">Acyltransferase</keyword>
<dbReference type="AlphaFoldDB" id="A0A250X7C4"/>
<dbReference type="InterPro" id="IPR014371">
    <property type="entry name" value="Oat_ACAT_DAG_ARE"/>
</dbReference>
<dbReference type="Proteomes" id="UP000232323">
    <property type="component" value="Unassembled WGS sequence"/>
</dbReference>
<feature type="domain" description="PH" evidence="14">
    <location>
        <begin position="43"/>
        <end position="148"/>
    </location>
</feature>
<evidence type="ECO:0000313" key="15">
    <source>
        <dbReference type="EMBL" id="GAX78660.1"/>
    </source>
</evidence>
<feature type="compositionally biased region" description="Polar residues" evidence="12">
    <location>
        <begin position="335"/>
        <end position="347"/>
    </location>
</feature>
<feature type="region of interest" description="Disordered" evidence="12">
    <location>
        <begin position="402"/>
        <end position="458"/>
    </location>
</feature>
<feature type="transmembrane region" description="Helical" evidence="13">
    <location>
        <begin position="954"/>
        <end position="972"/>
    </location>
</feature>
<proteinExistence type="inferred from homology"/>
<keyword evidence="9 13" id="KW-1133">Transmembrane helix</keyword>
<dbReference type="InterPro" id="IPR011993">
    <property type="entry name" value="PH-like_dom_sf"/>
</dbReference>
<evidence type="ECO:0000256" key="13">
    <source>
        <dbReference type="SAM" id="Phobius"/>
    </source>
</evidence>
<keyword evidence="10 13" id="KW-0472">Membrane</keyword>
<comment type="similarity">
    <text evidence="4">Belongs to the membrane-bound acyltransferase family. Sterol o-acyltransferase subfamily.</text>
</comment>
<dbReference type="Gene3D" id="2.30.29.30">
    <property type="entry name" value="Pleckstrin-homology domain (PH domain)/Phosphotyrosine-binding domain (PTB)"/>
    <property type="match status" value="1"/>
</dbReference>
<evidence type="ECO:0000313" key="16">
    <source>
        <dbReference type="Proteomes" id="UP000232323"/>
    </source>
</evidence>
<accession>A0A250X7C4</accession>
<dbReference type="GO" id="GO:0005789">
    <property type="term" value="C:endoplasmic reticulum membrane"/>
    <property type="evidence" value="ECO:0007669"/>
    <property type="project" value="UniProtKB-SubCell"/>
</dbReference>
<sequence>MFLLRRKNKKPREEGVRVLDLEKELERAQLLNKQLVQRLSARDVMVGEYLYCYRTVALPLLGNEWELRYFVLNGQLLKQYKSAKDVIYSPREELCVMGCSVEFEGLMEGGKHWSFAIIDPRGQTLLRLSALSKAVADKWVSAFQQAGCALAATQAVEARQARSSSLELSRKRVSLVDIPSRRSGHQLIPGSGHNISSSSSRSLSTPRNRRGAAGRAVPYDVPAVYDDEVLSDSSSSSSVLLLPLHHHPPASGGTVPYGRLVPSSGALRQGSSLSAAKANLVLKSLPSSETSSSVGSRHQQRLAAPAPLSSHGAASSSREGDEGFRSLLRGVIPETTRTSAGMPNRRQQAVAAHDASAPPASAAAAAAAGMQRRRALPLQSLRDDVETIQNDSYQQLPMTLSSAAPTAQGSTKPQGQAAAATAEPADQPSPQNAVVAQNQEEAAASRAARRQHQTPMLASTPVHTAARFSYLSSERIWHEKHSGLYNLAAVIMVVTNFRLGLENALKYGFRPFKLLSRLTIGNPNIPLALCYPLLMFLTIMSLVTELLALRFLKMEAKIMGSRQKKYEDAIEDDGGGNNASGANSIRSKAGLRPRARLHDWLLFLCMGINTTSVIVIPWIVIYQTKAEPVAAFILFMNCCVLWMKLISFHHVSWDIRRSRREAGYSFLGSYTSSIATDFSRSSTAAAAAVSDDIINTCQAGHSKPSSLGDPRCNQSGHIHFVGGGSPGSVSALLPLAARAATDAAASEYDETVMRPAEECGGGKGSVMFMHSSGLLQGERGSPATPAEWAVLRYPENLTLSNLGYFLVAPTLTYQVNYPRSPSIRGKWLGRRLFELVIVLTTLVILLHQFIEPAIANSMKPLQEMDWLRLVERVLKLALPNMYAWLCMFYCLFHLWLNIVAELLRFGDREFYKDWWNANTVGEYWRLWNMPVHKWLLRHVYYPAIRVGLSKWSSMVLVFFVSAVFHELILGVPLHMVRFWAFTGIMLQVPLILISDRINRALKSDNWGNIIFWLSFCVVGQPVTMLIYYHDYLKMQGGL</sequence>
<keyword evidence="6" id="KW-0808">Transferase</keyword>
<dbReference type="STRING" id="1157962.A0A250X7C4"/>
<evidence type="ECO:0000256" key="4">
    <source>
        <dbReference type="ARBA" id="ARBA00009010"/>
    </source>
</evidence>
<evidence type="ECO:0000256" key="5">
    <source>
        <dbReference type="ARBA" id="ARBA00013244"/>
    </source>
</evidence>
<evidence type="ECO:0000256" key="7">
    <source>
        <dbReference type="ARBA" id="ARBA00022692"/>
    </source>
</evidence>
<evidence type="ECO:0000256" key="3">
    <source>
        <dbReference type="ARBA" id="ARBA00005189"/>
    </source>
</evidence>
<dbReference type="GO" id="GO:0004144">
    <property type="term" value="F:diacylglycerol O-acyltransferase activity"/>
    <property type="evidence" value="ECO:0007669"/>
    <property type="project" value="UniProtKB-EC"/>
</dbReference>
<evidence type="ECO:0000256" key="2">
    <source>
        <dbReference type="ARBA" id="ARBA00004771"/>
    </source>
</evidence>
<evidence type="ECO:0000256" key="6">
    <source>
        <dbReference type="ARBA" id="ARBA00022679"/>
    </source>
</evidence>
<evidence type="ECO:0000256" key="9">
    <source>
        <dbReference type="ARBA" id="ARBA00022989"/>
    </source>
</evidence>
<feature type="transmembrane region" description="Helical" evidence="13">
    <location>
        <begin position="978"/>
        <end position="997"/>
    </location>
</feature>
<feature type="transmembrane region" description="Helical" evidence="13">
    <location>
        <begin position="629"/>
        <end position="651"/>
    </location>
</feature>
<reference evidence="15 16" key="1">
    <citation type="submission" date="2017-08" db="EMBL/GenBank/DDBJ databases">
        <title>Acidophilic green algal genome provides insights into adaptation to an acidic environment.</title>
        <authorList>
            <person name="Hirooka S."/>
            <person name="Hirose Y."/>
            <person name="Kanesaki Y."/>
            <person name="Higuchi S."/>
            <person name="Fujiwara T."/>
            <person name="Onuma R."/>
            <person name="Era A."/>
            <person name="Ohbayashi R."/>
            <person name="Uzuka A."/>
            <person name="Nozaki H."/>
            <person name="Yoshikawa H."/>
            <person name="Miyagishima S.Y."/>
        </authorList>
    </citation>
    <scope>NUCLEOTIDE SEQUENCE [LARGE SCALE GENOMIC DNA]</scope>
    <source>
        <strain evidence="15 16">NIES-2499</strain>
    </source>
</reference>
<feature type="transmembrane region" description="Helical" evidence="13">
    <location>
        <begin position="881"/>
        <end position="903"/>
    </location>
</feature>
<feature type="compositionally biased region" description="Low complexity" evidence="12">
    <location>
        <begin position="413"/>
        <end position="446"/>
    </location>
</feature>
<evidence type="ECO:0000256" key="8">
    <source>
        <dbReference type="ARBA" id="ARBA00022824"/>
    </source>
</evidence>
<dbReference type="SUPFAM" id="SSF50729">
    <property type="entry name" value="PH domain-like"/>
    <property type="match status" value="1"/>
</dbReference>
<dbReference type="InterPro" id="IPR004299">
    <property type="entry name" value="MBOAT_fam"/>
</dbReference>
<evidence type="ECO:0000259" key="14">
    <source>
        <dbReference type="PROSITE" id="PS50003"/>
    </source>
</evidence>
<dbReference type="PANTHER" id="PTHR10408:SF7">
    <property type="entry name" value="DIACYLGLYCEROL O-ACYLTRANSFERASE 1"/>
    <property type="match status" value="1"/>
</dbReference>
<dbReference type="GO" id="GO:0019432">
    <property type="term" value="P:triglyceride biosynthetic process"/>
    <property type="evidence" value="ECO:0007669"/>
    <property type="project" value="UniProtKB-UniPathway"/>
</dbReference>
<dbReference type="OrthoDB" id="546514at2759"/>
<dbReference type="CDD" id="cd00821">
    <property type="entry name" value="PH"/>
    <property type="match status" value="1"/>
</dbReference>
<gene>
    <name evidence="15" type="ORF">CEUSTIGMA_g6098.t1</name>
</gene>
<feature type="region of interest" description="Disordered" evidence="12">
    <location>
        <begin position="182"/>
        <end position="215"/>
    </location>
</feature>
<evidence type="ECO:0000256" key="11">
    <source>
        <dbReference type="ARBA" id="ARBA00023315"/>
    </source>
</evidence>
<feature type="transmembrane region" description="Helical" evidence="13">
    <location>
        <begin position="600"/>
        <end position="623"/>
    </location>
</feature>
<feature type="compositionally biased region" description="Low complexity" evidence="12">
    <location>
        <begin position="196"/>
        <end position="206"/>
    </location>
</feature>
<feature type="region of interest" description="Disordered" evidence="12">
    <location>
        <begin position="287"/>
        <end position="368"/>
    </location>
</feature>
<feature type="compositionally biased region" description="Low complexity" evidence="12">
    <location>
        <begin position="287"/>
        <end position="296"/>
    </location>
</feature>
<feature type="compositionally biased region" description="Polar residues" evidence="12">
    <location>
        <begin position="402"/>
        <end position="412"/>
    </location>
</feature>
<dbReference type="UniPathway" id="UPA00282"/>
<protein>
    <recommendedName>
        <fullName evidence="5">diacylglycerol O-acyltransferase</fullName>
        <ecNumber evidence="5">2.3.1.20</ecNumber>
    </recommendedName>
</protein>
<keyword evidence="16" id="KW-1185">Reference proteome</keyword>
<evidence type="ECO:0000256" key="10">
    <source>
        <dbReference type="ARBA" id="ARBA00023136"/>
    </source>
</evidence>
<feature type="transmembrane region" description="Helical" evidence="13">
    <location>
        <begin position="832"/>
        <end position="850"/>
    </location>
</feature>
<dbReference type="Pfam" id="PF03062">
    <property type="entry name" value="MBOAT"/>
    <property type="match status" value="1"/>
</dbReference>
<organism evidence="15 16">
    <name type="scientific">Chlamydomonas eustigma</name>
    <dbReference type="NCBI Taxonomy" id="1157962"/>
    <lineage>
        <taxon>Eukaryota</taxon>
        <taxon>Viridiplantae</taxon>
        <taxon>Chlorophyta</taxon>
        <taxon>core chlorophytes</taxon>
        <taxon>Chlorophyceae</taxon>
        <taxon>CS clade</taxon>
        <taxon>Chlamydomonadales</taxon>
        <taxon>Chlamydomonadaceae</taxon>
        <taxon>Chlamydomonas</taxon>
    </lineage>
</organism>
<dbReference type="PROSITE" id="PS50003">
    <property type="entry name" value="PH_DOMAIN"/>
    <property type="match status" value="1"/>
</dbReference>
<dbReference type="EC" id="2.3.1.20" evidence="5"/>
<evidence type="ECO:0000256" key="12">
    <source>
        <dbReference type="SAM" id="MobiDB-lite"/>
    </source>
</evidence>
<dbReference type="SMART" id="SM00233">
    <property type="entry name" value="PH"/>
    <property type="match status" value="1"/>
</dbReference>
<feature type="transmembrane region" description="Helical" evidence="13">
    <location>
        <begin position="1009"/>
        <end position="1028"/>
    </location>
</feature>
<dbReference type="EMBL" id="BEGY01000034">
    <property type="protein sequence ID" value="GAX78660.1"/>
    <property type="molecule type" value="Genomic_DNA"/>
</dbReference>
<evidence type="ECO:0000256" key="1">
    <source>
        <dbReference type="ARBA" id="ARBA00004477"/>
    </source>
</evidence>
<name>A0A250X7C4_9CHLO</name>
<comment type="pathway">
    <text evidence="3">Lipid metabolism.</text>
</comment>
<dbReference type="PANTHER" id="PTHR10408">
    <property type="entry name" value="STEROL O-ACYLTRANSFERASE"/>
    <property type="match status" value="1"/>
</dbReference>
<comment type="caution">
    <text evidence="15">The sequence shown here is derived from an EMBL/GenBank/DDBJ whole genome shotgun (WGS) entry which is preliminary data.</text>
</comment>
<comment type="pathway">
    <text evidence="2">Glycerolipid metabolism; triacylglycerol biosynthesis.</text>
</comment>
<keyword evidence="7 13" id="KW-0812">Transmembrane</keyword>
<feature type="compositionally biased region" description="Low complexity" evidence="12">
    <location>
        <begin position="349"/>
        <end position="368"/>
    </location>
</feature>